<organism evidence="1 2">
    <name type="scientific">Chitinophaga rupis</name>
    <dbReference type="NCBI Taxonomy" id="573321"/>
    <lineage>
        <taxon>Bacteria</taxon>
        <taxon>Pseudomonadati</taxon>
        <taxon>Bacteroidota</taxon>
        <taxon>Chitinophagia</taxon>
        <taxon>Chitinophagales</taxon>
        <taxon>Chitinophagaceae</taxon>
        <taxon>Chitinophaga</taxon>
    </lineage>
</organism>
<dbReference type="SUPFAM" id="SSF48264">
    <property type="entry name" value="Cytochrome P450"/>
    <property type="match status" value="1"/>
</dbReference>
<dbReference type="GO" id="GO:0004497">
    <property type="term" value="F:monooxygenase activity"/>
    <property type="evidence" value="ECO:0007669"/>
    <property type="project" value="InterPro"/>
</dbReference>
<dbReference type="InterPro" id="IPR036396">
    <property type="entry name" value="Cyt_P450_sf"/>
</dbReference>
<dbReference type="OrthoDB" id="9801155at2"/>
<keyword evidence="2" id="KW-1185">Reference proteome</keyword>
<dbReference type="Gene3D" id="1.10.630.10">
    <property type="entry name" value="Cytochrome P450"/>
    <property type="match status" value="1"/>
</dbReference>
<gene>
    <name evidence="1" type="ORF">SAMN04488505_11197</name>
</gene>
<dbReference type="AlphaFoldDB" id="A0A1H8HLC9"/>
<dbReference type="Proteomes" id="UP000198984">
    <property type="component" value="Unassembled WGS sequence"/>
</dbReference>
<protein>
    <recommendedName>
        <fullName evidence="3">Cytochrome P450</fullName>
    </recommendedName>
</protein>
<evidence type="ECO:0000313" key="1">
    <source>
        <dbReference type="EMBL" id="SEN56949.1"/>
    </source>
</evidence>
<evidence type="ECO:0008006" key="3">
    <source>
        <dbReference type="Google" id="ProtNLM"/>
    </source>
</evidence>
<sequence>MKHALFLQSEIADPFAIYTQQQTSNPVYWDAHNGIWAVYSYAACKTILDSSSAWIPPLPVVTNAPAANLIRSQLARLSNTSQHASARETALQLYRQYTRVNIPALMQTLLGNETETDWVQAVCKKLPVLYLLKGLGVTNDDSAFILDNMPLLTQLMLSRDTLTQPSVINHIYEPAAKYVPPGVGVISNLIGLLIQAYDAGRATSPLAAGHMRA</sequence>
<name>A0A1H8HLC9_9BACT</name>
<dbReference type="GO" id="GO:0020037">
    <property type="term" value="F:heme binding"/>
    <property type="evidence" value="ECO:0007669"/>
    <property type="project" value="InterPro"/>
</dbReference>
<dbReference type="STRING" id="573321.SAMN04488505_11197"/>
<dbReference type="GO" id="GO:0016705">
    <property type="term" value="F:oxidoreductase activity, acting on paired donors, with incorporation or reduction of molecular oxygen"/>
    <property type="evidence" value="ECO:0007669"/>
    <property type="project" value="InterPro"/>
</dbReference>
<reference evidence="1 2" key="1">
    <citation type="submission" date="2016-10" db="EMBL/GenBank/DDBJ databases">
        <authorList>
            <person name="de Groot N.N."/>
        </authorList>
    </citation>
    <scope>NUCLEOTIDE SEQUENCE [LARGE SCALE GENOMIC DNA]</scope>
    <source>
        <strain evidence="1 2">DSM 21039</strain>
    </source>
</reference>
<dbReference type="RefSeq" id="WP_089920170.1">
    <property type="nucleotide sequence ID" value="NZ_FOBB01000011.1"/>
</dbReference>
<evidence type="ECO:0000313" key="2">
    <source>
        <dbReference type="Proteomes" id="UP000198984"/>
    </source>
</evidence>
<accession>A0A1H8HLC9</accession>
<proteinExistence type="predicted"/>
<dbReference type="EMBL" id="FOBB01000011">
    <property type="protein sequence ID" value="SEN56949.1"/>
    <property type="molecule type" value="Genomic_DNA"/>
</dbReference>
<dbReference type="GO" id="GO:0005506">
    <property type="term" value="F:iron ion binding"/>
    <property type="evidence" value="ECO:0007669"/>
    <property type="project" value="InterPro"/>
</dbReference>